<evidence type="ECO:0000256" key="2">
    <source>
        <dbReference type="ARBA" id="ARBA00023015"/>
    </source>
</evidence>
<feature type="domain" description="TF-B3" evidence="6">
    <location>
        <begin position="1"/>
        <end position="93"/>
    </location>
</feature>
<dbReference type="Proteomes" id="UP001189624">
    <property type="component" value="Chromosome 2"/>
</dbReference>
<dbReference type="InterPro" id="IPR044837">
    <property type="entry name" value="REM16-like"/>
</dbReference>
<gene>
    <name evidence="7" type="ORF">AYBTSS11_LOCUS5825</name>
</gene>
<dbReference type="PROSITE" id="PS50863">
    <property type="entry name" value="B3"/>
    <property type="match status" value="4"/>
</dbReference>
<feature type="domain" description="TF-B3" evidence="6">
    <location>
        <begin position="287"/>
        <end position="379"/>
    </location>
</feature>
<dbReference type="Pfam" id="PF02362">
    <property type="entry name" value="B3"/>
    <property type="match status" value="4"/>
</dbReference>
<name>A0AA86S3V2_9FABA</name>
<evidence type="ECO:0000259" key="6">
    <source>
        <dbReference type="PROSITE" id="PS50863"/>
    </source>
</evidence>
<dbReference type="SMART" id="SM01019">
    <property type="entry name" value="B3"/>
    <property type="match status" value="4"/>
</dbReference>
<organism evidence="7 8">
    <name type="scientific">Sphenostylis stenocarpa</name>
    <dbReference type="NCBI Taxonomy" id="92480"/>
    <lineage>
        <taxon>Eukaryota</taxon>
        <taxon>Viridiplantae</taxon>
        <taxon>Streptophyta</taxon>
        <taxon>Embryophyta</taxon>
        <taxon>Tracheophyta</taxon>
        <taxon>Spermatophyta</taxon>
        <taxon>Magnoliopsida</taxon>
        <taxon>eudicotyledons</taxon>
        <taxon>Gunneridae</taxon>
        <taxon>Pentapetalae</taxon>
        <taxon>rosids</taxon>
        <taxon>fabids</taxon>
        <taxon>Fabales</taxon>
        <taxon>Fabaceae</taxon>
        <taxon>Papilionoideae</taxon>
        <taxon>50 kb inversion clade</taxon>
        <taxon>NPAAA clade</taxon>
        <taxon>indigoferoid/millettioid clade</taxon>
        <taxon>Phaseoleae</taxon>
        <taxon>Sphenostylis</taxon>
    </lineage>
</organism>
<dbReference type="EMBL" id="OY731399">
    <property type="protein sequence ID" value="CAJ1932451.1"/>
    <property type="molecule type" value="Genomic_DNA"/>
</dbReference>
<feature type="domain" description="TF-B3" evidence="6">
    <location>
        <begin position="101"/>
        <end position="161"/>
    </location>
</feature>
<proteinExistence type="predicted"/>
<sequence length="554" mass="63341">MNIVYIYGLMQHVPIKFFKKYIGNVKKQVMTMLQFRKTLWPVKLVLHGRGYSVSFSAGWSSFARENKLQPGDVCIFELVNGKNKLPSNFTTKCGDGMSNPVFLKPPDSAEWKIHWIRHDGEIWFEKGWKEFATYYSLGHGHLLLFEYERTSHLDVHIFDNSAVEIDYPSLFTHDNPHQIINDSVQSLDKLVQINDDSVEILREQCCQKTGVKYTVSSAQPCKRMKDSIITTVGGSSNGVNLHQHGQTRRTIFQDKGKDIFHAGFPNMDELTSRALDRATSFKSEHPSFLLVMKPAFINENYLEIPPQFSKQYLKKTHAVILLEVMDGRSWPVICYASRITTGWQKFALENNLNVDDVCVFELIKKIQSVAFKVFIFRSAEEPSGPISQAKHEFCENANIDDSKFSIVHHPSTSSRGGSSSQRTSRVESHLKFNFIIGEGQKEASKFTSENPFFMATLKLHGNTTRCPRVPSIFVRNYVINKHMKVMMLRLGNNLWPVTFVFHQNDASGTLSAGWPLFSRENNLQMGDVCIFELVNREDVTLAVHVFRGHSQIMH</sequence>
<evidence type="ECO:0000256" key="5">
    <source>
        <dbReference type="ARBA" id="ARBA00023242"/>
    </source>
</evidence>
<evidence type="ECO:0000313" key="8">
    <source>
        <dbReference type="Proteomes" id="UP001189624"/>
    </source>
</evidence>
<keyword evidence="2" id="KW-0805">Transcription regulation</keyword>
<dbReference type="Gene3D" id="2.40.330.10">
    <property type="entry name" value="DNA-binding pseudobarrel domain"/>
    <property type="match status" value="4"/>
</dbReference>
<keyword evidence="3" id="KW-0238">DNA-binding</keyword>
<evidence type="ECO:0000256" key="1">
    <source>
        <dbReference type="ARBA" id="ARBA00004123"/>
    </source>
</evidence>
<dbReference type="SUPFAM" id="SSF101936">
    <property type="entry name" value="DNA-binding pseudobarrel domain"/>
    <property type="match status" value="4"/>
</dbReference>
<accession>A0AA86S3V2</accession>
<evidence type="ECO:0000256" key="4">
    <source>
        <dbReference type="ARBA" id="ARBA00023163"/>
    </source>
</evidence>
<keyword evidence="8" id="KW-1185">Reference proteome</keyword>
<dbReference type="PANTHER" id="PTHR31391:SF106">
    <property type="entry name" value="B3 DOMAIN-CONTAINING PROTEIN OS01G0723500"/>
    <property type="match status" value="1"/>
</dbReference>
<keyword evidence="5" id="KW-0539">Nucleus</keyword>
<feature type="domain" description="TF-B3" evidence="6">
    <location>
        <begin position="452"/>
        <end position="549"/>
    </location>
</feature>
<dbReference type="InterPro" id="IPR003340">
    <property type="entry name" value="B3_DNA-bd"/>
</dbReference>
<dbReference type="AlphaFoldDB" id="A0AA86S3V2"/>
<dbReference type="CDD" id="cd10017">
    <property type="entry name" value="B3_DNA"/>
    <property type="match status" value="4"/>
</dbReference>
<reference evidence="7" key="1">
    <citation type="submission" date="2023-10" db="EMBL/GenBank/DDBJ databases">
        <authorList>
            <person name="Domelevo Entfellner J.-B."/>
        </authorList>
    </citation>
    <scope>NUCLEOTIDE SEQUENCE</scope>
</reference>
<dbReference type="InterPro" id="IPR015300">
    <property type="entry name" value="DNA-bd_pseudobarrel_sf"/>
</dbReference>
<dbReference type="GO" id="GO:0005634">
    <property type="term" value="C:nucleus"/>
    <property type="evidence" value="ECO:0007669"/>
    <property type="project" value="UniProtKB-SubCell"/>
</dbReference>
<evidence type="ECO:0000313" key="7">
    <source>
        <dbReference type="EMBL" id="CAJ1932451.1"/>
    </source>
</evidence>
<evidence type="ECO:0000256" key="3">
    <source>
        <dbReference type="ARBA" id="ARBA00023125"/>
    </source>
</evidence>
<dbReference type="Gramene" id="rna-AYBTSS11_LOCUS5825">
    <property type="protein sequence ID" value="CAJ1932451.1"/>
    <property type="gene ID" value="gene-AYBTSS11_LOCUS5825"/>
</dbReference>
<keyword evidence="4" id="KW-0804">Transcription</keyword>
<dbReference type="PANTHER" id="PTHR31391">
    <property type="entry name" value="B3 DOMAIN-CONTAINING PROTEIN OS11G0197600-RELATED"/>
    <property type="match status" value="1"/>
</dbReference>
<protein>
    <recommendedName>
        <fullName evidence="6">TF-B3 domain-containing protein</fullName>
    </recommendedName>
</protein>
<dbReference type="GO" id="GO:0003677">
    <property type="term" value="F:DNA binding"/>
    <property type="evidence" value="ECO:0007669"/>
    <property type="project" value="UniProtKB-KW"/>
</dbReference>
<comment type="subcellular location">
    <subcellularLocation>
        <location evidence="1">Nucleus</location>
    </subcellularLocation>
</comment>